<feature type="region of interest" description="Disordered" evidence="2">
    <location>
        <begin position="117"/>
        <end position="142"/>
    </location>
</feature>
<dbReference type="EMBL" id="JADIVZ010000002">
    <property type="protein sequence ID" value="MBF4161472.1"/>
    <property type="molecule type" value="Genomic_DNA"/>
</dbReference>
<evidence type="ECO:0000256" key="1">
    <source>
        <dbReference type="SAM" id="Coils"/>
    </source>
</evidence>
<proteinExistence type="predicted"/>
<keyword evidence="3" id="KW-0812">Transmembrane</keyword>
<feature type="transmembrane region" description="Helical" evidence="3">
    <location>
        <begin position="246"/>
        <end position="270"/>
    </location>
</feature>
<evidence type="ECO:0000256" key="3">
    <source>
        <dbReference type="SAM" id="Phobius"/>
    </source>
</evidence>
<keyword evidence="3" id="KW-0472">Membrane</keyword>
<keyword evidence="1" id="KW-0175">Coiled coil</keyword>
<accession>A0A930UXF8</accession>
<protein>
    <submittedName>
        <fullName evidence="4">Uncharacterized protein</fullName>
    </submittedName>
</protein>
<feature type="coiled-coil region" evidence="1">
    <location>
        <begin position="166"/>
        <end position="200"/>
    </location>
</feature>
<dbReference type="Proteomes" id="UP000656804">
    <property type="component" value="Unassembled WGS sequence"/>
</dbReference>
<evidence type="ECO:0000313" key="4">
    <source>
        <dbReference type="EMBL" id="MBF4161472.1"/>
    </source>
</evidence>
<organism evidence="4 5">
    <name type="scientific">Nocardioides acrostichi</name>
    <dbReference type="NCBI Taxonomy" id="2784339"/>
    <lineage>
        <taxon>Bacteria</taxon>
        <taxon>Bacillati</taxon>
        <taxon>Actinomycetota</taxon>
        <taxon>Actinomycetes</taxon>
        <taxon>Propionibacteriales</taxon>
        <taxon>Nocardioidaceae</taxon>
        <taxon>Nocardioides</taxon>
    </lineage>
</organism>
<reference evidence="4" key="1">
    <citation type="submission" date="2020-11" db="EMBL/GenBank/DDBJ databases">
        <title>Nocardioides sp. CBS4Y-1, whole genome shotgun sequence.</title>
        <authorList>
            <person name="Tuo L."/>
        </authorList>
    </citation>
    <scope>NUCLEOTIDE SEQUENCE</scope>
    <source>
        <strain evidence="4">CBS4Y-1</strain>
    </source>
</reference>
<feature type="transmembrane region" description="Helical" evidence="3">
    <location>
        <begin position="221"/>
        <end position="239"/>
    </location>
</feature>
<evidence type="ECO:0000256" key="2">
    <source>
        <dbReference type="SAM" id="MobiDB-lite"/>
    </source>
</evidence>
<sequence length="516" mass="54137">MSRPADWSPLDMGSDPTPGDAATVLAAGKHYTEVADAIELASRRLKELAENPDMKSEAVEKFRGKATTVSTNVSKAETRYRETGEALTTYATELQAAQEDADAALKSAVCARDDHEAANTQLSSARDDLRHGESENACRPADQAPRDLSHLIQRVSCLNDQCSAAASDLTDAKEKAETAKQDAKDAADKARRAIEDVVEDSELNDSTWDKVANVLSKIADIAGAIAAIAGILALVVGWIPIIGQALAAVLGAIALIAGIISLLCNVALLVGGKGSWADVIMDAVGVLSFGIGRVALKGGQAAFKAVSAVSRLKAGKLAALPAAMRAQRGLPSMGSARSVMKALTGKGDDFVNMSRGRALNMLDDARDMSKMRSLLSGTFDDFTDFGRNLRTAFDPANLRAALRDSPDALRSLGGSLRNGHFNDAFAKLVQDGDMLAHLQSVRGMDDAVKSMSAIRQATVSITTQELLTLGGAGIDGFQYVHDALSGDPAVVDLGDVGAGDFDFDSLSQFDTEKAAG</sequence>
<feature type="compositionally biased region" description="Basic and acidic residues" evidence="2">
    <location>
        <begin position="125"/>
        <end position="136"/>
    </location>
</feature>
<keyword evidence="5" id="KW-1185">Reference proteome</keyword>
<comment type="caution">
    <text evidence="4">The sequence shown here is derived from an EMBL/GenBank/DDBJ whole genome shotgun (WGS) entry which is preliminary data.</text>
</comment>
<name>A0A930UXF8_9ACTN</name>
<evidence type="ECO:0000313" key="5">
    <source>
        <dbReference type="Proteomes" id="UP000656804"/>
    </source>
</evidence>
<dbReference type="AlphaFoldDB" id="A0A930UXF8"/>
<gene>
    <name evidence="4" type="ORF">ISG29_07185</name>
</gene>
<keyword evidence="3" id="KW-1133">Transmembrane helix</keyword>
<dbReference type="RefSeq" id="WP_194502681.1">
    <property type="nucleotide sequence ID" value="NZ_JADIVZ010000002.1"/>
</dbReference>